<dbReference type="Proteomes" id="UP000076489">
    <property type="component" value="Unassembled WGS sequence"/>
</dbReference>
<sequence>MLGACLGLLGSFIGGESAVKGVPGFILGSGGASRARERTQSTQITKINAVGDKPARFPPKISELSKKFEEDLKKAVQRREDTLLQLIDDTANLRSRAEDAAASLQSAIGLFPVVAQELRHTISLRSKEWPGAPGNIYLALRSKGGGRDSLCSLTENDSTQASQLLHEILGQEGAEQVLVALKKVRAVTDEMKRLAALSVAFPNELKVGGVSILSSWVEGAGTYGSLCAVALATKVRSFEMIDGELNDHVFEFNAKRQPVRYRSIICRPDLSEDDPLGPTEPRFRVVSYISKRTGKRNSTPVKEYKAKMAKQQAIHDFTRTLGAELSPDAIKKAVNDRVKRACSPWITTKLISHCYLGKHTAVIMDKQKLIAGAMEQWLSLRQLFQHLLHK</sequence>
<gene>
    <name evidence="1" type="ORF">A1D17_03405</name>
</gene>
<dbReference type="AlphaFoldDB" id="A0A166QNQ2"/>
<proteinExistence type="predicted"/>
<dbReference type="EMBL" id="LUKJ01000002">
    <property type="protein sequence ID" value="KZN20599.1"/>
    <property type="molecule type" value="Genomic_DNA"/>
</dbReference>
<organism evidence="1 2">
    <name type="scientific">Pseudomonas fluorescens</name>
    <dbReference type="NCBI Taxonomy" id="294"/>
    <lineage>
        <taxon>Bacteria</taxon>
        <taxon>Pseudomonadati</taxon>
        <taxon>Pseudomonadota</taxon>
        <taxon>Gammaproteobacteria</taxon>
        <taxon>Pseudomonadales</taxon>
        <taxon>Pseudomonadaceae</taxon>
        <taxon>Pseudomonas</taxon>
    </lineage>
</organism>
<accession>A0A166QNQ2</accession>
<reference evidence="1 2" key="2">
    <citation type="journal article" date="2018" name="Nature">
        <title>Mutant phenotypes for thousands of bacterial genes of unknown function.</title>
        <authorList>
            <person name="Price M.N."/>
            <person name="Wetmore K.M."/>
            <person name="Waters R.J."/>
            <person name="Callaghan M."/>
            <person name="Ray J."/>
            <person name="Liu H."/>
            <person name="Kuehl J.V."/>
            <person name="Melnyk R.A."/>
            <person name="Lamson J.S."/>
            <person name="Suh Y."/>
            <person name="Carlson H.K."/>
            <person name="Esquivel Z."/>
            <person name="Sadeeshkumar H."/>
            <person name="Chakraborty R."/>
            <person name="Zane G.M."/>
            <person name="Rubin B.E."/>
            <person name="Wall J.D."/>
            <person name="Visel A."/>
            <person name="Bristow J."/>
            <person name="Blow M.J."/>
            <person name="Arkin A.P."/>
            <person name="Deutschbauer A.M."/>
        </authorList>
    </citation>
    <scope>NUCLEOTIDE SEQUENCE [LARGE SCALE GENOMIC DNA]</scope>
    <source>
        <strain evidence="1 2">FW300-N1B4</strain>
    </source>
</reference>
<comment type="caution">
    <text evidence="1">The sequence shown here is derived from an EMBL/GenBank/DDBJ whole genome shotgun (WGS) entry which is preliminary data.</text>
</comment>
<name>A0A166QNQ2_PSEFL</name>
<reference evidence="2" key="1">
    <citation type="submission" date="2016-03" db="EMBL/GenBank/DDBJ databases">
        <authorList>
            <person name="Ray J."/>
            <person name="Price M."/>
            <person name="Deutschbauer A."/>
        </authorList>
    </citation>
    <scope>NUCLEOTIDE SEQUENCE [LARGE SCALE GENOMIC DNA]</scope>
    <source>
        <strain evidence="2">FW300-N1B4</strain>
    </source>
</reference>
<evidence type="ECO:0000313" key="1">
    <source>
        <dbReference type="EMBL" id="KZN20599.1"/>
    </source>
</evidence>
<evidence type="ECO:0000313" key="2">
    <source>
        <dbReference type="Proteomes" id="UP000076489"/>
    </source>
</evidence>
<protein>
    <submittedName>
        <fullName evidence="1">Uncharacterized protein</fullName>
    </submittedName>
</protein>